<organism evidence="1 2">
    <name type="scientific">Holotrichia oblita</name>
    <name type="common">Chafer beetle</name>
    <dbReference type="NCBI Taxonomy" id="644536"/>
    <lineage>
        <taxon>Eukaryota</taxon>
        <taxon>Metazoa</taxon>
        <taxon>Ecdysozoa</taxon>
        <taxon>Arthropoda</taxon>
        <taxon>Hexapoda</taxon>
        <taxon>Insecta</taxon>
        <taxon>Pterygota</taxon>
        <taxon>Neoptera</taxon>
        <taxon>Endopterygota</taxon>
        <taxon>Coleoptera</taxon>
        <taxon>Polyphaga</taxon>
        <taxon>Scarabaeiformia</taxon>
        <taxon>Scarabaeidae</taxon>
        <taxon>Melolonthinae</taxon>
        <taxon>Holotrichia</taxon>
    </lineage>
</organism>
<proteinExistence type="predicted"/>
<protein>
    <submittedName>
        <fullName evidence="1">Uncharacterized protein</fullName>
    </submittedName>
</protein>
<dbReference type="EMBL" id="CM043023">
    <property type="protein sequence ID" value="KAI4455144.1"/>
    <property type="molecule type" value="Genomic_DNA"/>
</dbReference>
<evidence type="ECO:0000313" key="2">
    <source>
        <dbReference type="Proteomes" id="UP001056778"/>
    </source>
</evidence>
<reference evidence="1" key="1">
    <citation type="submission" date="2022-04" db="EMBL/GenBank/DDBJ databases">
        <title>Chromosome-scale genome assembly of Holotrichia oblita Faldermann.</title>
        <authorList>
            <person name="Rongchong L."/>
        </authorList>
    </citation>
    <scope>NUCLEOTIDE SEQUENCE</scope>
    <source>
        <strain evidence="1">81SQS9</strain>
    </source>
</reference>
<evidence type="ECO:0000313" key="1">
    <source>
        <dbReference type="EMBL" id="KAI4455144.1"/>
    </source>
</evidence>
<dbReference type="Proteomes" id="UP001056778">
    <property type="component" value="Chromosome 9"/>
</dbReference>
<gene>
    <name evidence="1" type="ORF">MML48_9g00010570</name>
</gene>
<accession>A0ACB9SIM2</accession>
<keyword evidence="2" id="KW-1185">Reference proteome</keyword>
<comment type="caution">
    <text evidence="1">The sequence shown here is derived from an EMBL/GenBank/DDBJ whole genome shotgun (WGS) entry which is preliminary data.</text>
</comment>
<name>A0ACB9SIM2_HOLOL</name>
<sequence>MTQEIIKEGEQLGLIINETKTKLMRVGNKDKENKSIALENYVFEEVDKFKYLSRDGSRDAEIKEKIMAANRAFYANKKLLKSRNLAKTTKVNIYNTLIRPVLMYLAETMTMTKKDEENIRIFERKY</sequence>